<keyword evidence="3" id="KW-1185">Reference proteome</keyword>
<evidence type="ECO:0000313" key="2">
    <source>
        <dbReference type="EMBL" id="MET4755431.1"/>
    </source>
</evidence>
<reference evidence="2 3" key="1">
    <citation type="submission" date="2024-06" db="EMBL/GenBank/DDBJ databases">
        <title>Genomic Encyclopedia of Type Strains, Phase V (KMG-V): Genome sequencing to study the core and pangenomes of soil and plant-associated prokaryotes.</title>
        <authorList>
            <person name="Whitman W."/>
        </authorList>
    </citation>
    <scope>NUCLEOTIDE SEQUENCE [LARGE SCALE GENOMIC DNA]</scope>
    <source>
        <strain evidence="2 3">NE40</strain>
    </source>
</reference>
<accession>A0ABV2SDZ4</accession>
<keyword evidence="1" id="KW-1133">Transmembrane helix</keyword>
<gene>
    <name evidence="2" type="ORF">V5J35_000623</name>
</gene>
<comment type="caution">
    <text evidence="2">The sequence shown here is derived from an EMBL/GenBank/DDBJ whole genome shotgun (WGS) entry which is preliminary data.</text>
</comment>
<keyword evidence="1" id="KW-0472">Membrane</keyword>
<evidence type="ECO:0000256" key="1">
    <source>
        <dbReference type="SAM" id="Phobius"/>
    </source>
</evidence>
<name>A0ABV2SDZ4_9GAMM</name>
<organism evidence="2 3">
    <name type="scientific">Endozoicomonas lisbonensis</name>
    <dbReference type="NCBI Taxonomy" id="3120522"/>
    <lineage>
        <taxon>Bacteria</taxon>
        <taxon>Pseudomonadati</taxon>
        <taxon>Pseudomonadota</taxon>
        <taxon>Gammaproteobacteria</taxon>
        <taxon>Oceanospirillales</taxon>
        <taxon>Endozoicomonadaceae</taxon>
        <taxon>Endozoicomonas</taxon>
    </lineage>
</organism>
<protein>
    <submittedName>
        <fullName evidence="2">Uncharacterized protein</fullName>
    </submittedName>
</protein>
<dbReference type="EMBL" id="JBEWTB010000002">
    <property type="protein sequence ID" value="MET4755431.1"/>
    <property type="molecule type" value="Genomic_DNA"/>
</dbReference>
<feature type="transmembrane region" description="Helical" evidence="1">
    <location>
        <begin position="61"/>
        <end position="83"/>
    </location>
</feature>
<proteinExistence type="predicted"/>
<keyword evidence="1" id="KW-0812">Transmembrane</keyword>
<dbReference type="Proteomes" id="UP001549366">
    <property type="component" value="Unassembled WGS sequence"/>
</dbReference>
<dbReference type="RefSeq" id="WP_354009855.1">
    <property type="nucleotide sequence ID" value="NZ_JBEWTA010000001.1"/>
</dbReference>
<sequence>MAPFNHQCQTDFMNDIDDNSLWFRLRVWSSLWCIRLPILTFIGLAYWLYAETTLWQDPAIAFGMCLFSAVLVMSLCLSAGIALDDHD</sequence>
<evidence type="ECO:0000313" key="3">
    <source>
        <dbReference type="Proteomes" id="UP001549366"/>
    </source>
</evidence>
<feature type="transmembrane region" description="Helical" evidence="1">
    <location>
        <begin position="27"/>
        <end position="49"/>
    </location>
</feature>